<dbReference type="Proteomes" id="UP000224877">
    <property type="component" value="Segment"/>
</dbReference>
<reference evidence="2 3" key="1">
    <citation type="submission" date="2016-07" db="EMBL/GenBank/DDBJ databases">
        <title>Characterization of three bacteriophages infecting bacteria isolated from shrimp culture pond water.</title>
        <authorList>
            <person name="Khoa H.V."/>
        </authorList>
    </citation>
    <scope>NUCLEOTIDE SEQUENCE [LARGE SCALE GENOMIC DNA]</scope>
</reference>
<evidence type="ECO:0000259" key="1">
    <source>
        <dbReference type="Pfam" id="PF03235"/>
    </source>
</evidence>
<dbReference type="Pfam" id="PF03235">
    <property type="entry name" value="GmrSD_N"/>
    <property type="match status" value="1"/>
</dbReference>
<dbReference type="InterPro" id="IPR004919">
    <property type="entry name" value="GmrSD_N"/>
</dbReference>
<evidence type="ECO:0000313" key="2">
    <source>
        <dbReference type="EMBL" id="BAV39154.1"/>
    </source>
</evidence>
<sequence length="278" mass="32415">MKKSLEQKIQEHLERPVQVGDTILPKGLGTKNKNAYINTAKVHSISDGGVYYKQFGYKEPVFVADGEYKIYIGNIGINPFPKFRWDSKLRNISYGLSSIFSVMGFDAMSGKFREEPEYTYDLVACNFNPFMVNKDGEIERYQRDFVWTLEQQQLLIESIFNNVDIGKIILRTRSYEWCKEMYHKQPSDASMCEVVDGKQRLTTLIRWFRNEFCTKDGIYWKDLSLVAKRMFLDYRRLSYGELGDLATDQDVKNVFLGVNFHGTPMSSEHIEYVKSINL</sequence>
<name>A0A1B4XWJ3_9CAUD</name>
<proteinExistence type="predicted"/>
<dbReference type="PANTHER" id="PTHR39639">
    <property type="entry name" value="CHROMOSOME 16, WHOLE GENOME SHOTGUN SEQUENCE"/>
    <property type="match status" value="1"/>
</dbReference>
<accession>A0A1B4XWJ3</accession>
<dbReference type="EMBL" id="LC168164">
    <property type="protein sequence ID" value="BAV39154.1"/>
    <property type="molecule type" value="Genomic_DNA"/>
</dbReference>
<organism evidence="2 3">
    <name type="scientific">Tenacibaculum phage pT24</name>
    <dbReference type="NCBI Taxonomy" id="1880590"/>
    <lineage>
        <taxon>Viruses</taxon>
        <taxon>Duplodnaviria</taxon>
        <taxon>Heunggongvirae</taxon>
        <taxon>Uroviricota</taxon>
        <taxon>Caudoviricetes</taxon>
        <taxon>Kungbxnavirus</taxon>
        <taxon>Kungbxnavirus pT24</taxon>
    </lineage>
</organism>
<gene>
    <name evidence="2" type="ORF">BPT24_032</name>
</gene>
<evidence type="ECO:0000313" key="3">
    <source>
        <dbReference type="Proteomes" id="UP000224877"/>
    </source>
</evidence>
<dbReference type="PANTHER" id="PTHR39639:SF1">
    <property type="entry name" value="DUF262 DOMAIN-CONTAINING PROTEIN"/>
    <property type="match status" value="1"/>
</dbReference>
<keyword evidence="3" id="KW-1185">Reference proteome</keyword>
<protein>
    <recommendedName>
        <fullName evidence="1">GmrSD restriction endonucleases N-terminal domain-containing protein</fullName>
    </recommendedName>
</protein>
<feature type="domain" description="GmrSD restriction endonucleases N-terminal" evidence="1">
    <location>
        <begin position="135"/>
        <end position="217"/>
    </location>
</feature>